<keyword evidence="2" id="KW-1185">Reference proteome</keyword>
<evidence type="ECO:0000313" key="1">
    <source>
        <dbReference type="EMBL" id="SFC84160.1"/>
    </source>
</evidence>
<organism evidence="1 2">
    <name type="scientific">Pseudomonas citronellolis</name>
    <dbReference type="NCBI Taxonomy" id="53408"/>
    <lineage>
        <taxon>Bacteria</taxon>
        <taxon>Pseudomonadati</taxon>
        <taxon>Pseudomonadota</taxon>
        <taxon>Gammaproteobacteria</taxon>
        <taxon>Pseudomonadales</taxon>
        <taxon>Pseudomonadaceae</taxon>
        <taxon>Pseudomonas</taxon>
    </lineage>
</organism>
<dbReference type="EMBL" id="FOLS01000011">
    <property type="protein sequence ID" value="SFC84160.1"/>
    <property type="molecule type" value="Genomic_DNA"/>
</dbReference>
<dbReference type="AlphaFoldDB" id="A0AAQ1KFQ0"/>
<proteinExistence type="predicted"/>
<reference evidence="1 2" key="1">
    <citation type="submission" date="2016-10" db="EMBL/GenBank/DDBJ databases">
        <authorList>
            <person name="Varghese N."/>
            <person name="Submissions S."/>
        </authorList>
    </citation>
    <scope>NUCLEOTIDE SEQUENCE [LARGE SCALE GENOMIC DNA]</scope>
    <source>
        <strain evidence="1 2">LMG 18378</strain>
    </source>
</reference>
<name>A0AAQ1KFQ0_9PSED</name>
<sequence length="206" mass="22762">MNTSNPRHEMTRDQVLVAYAADQIARTSLSQDDFAQALNRALYQKCPRKAAAERVPDFESDELKSDGGEYLKAAGRWLKRVQRLLGGEQELPAWMEEAWVAALEPEWRERCINELADRYGLIGARAAGVVGCPVSAFGQLVAGIGQAVERCSAVLADGKIDENDLPDLPGAIDQLLLVESKSFEMRRRMENELAIHVGGKPLSLVR</sequence>
<protein>
    <submittedName>
        <fullName evidence="1">Uncharacterized protein</fullName>
    </submittedName>
</protein>
<dbReference type="RefSeq" id="WP_074980424.1">
    <property type="nucleotide sequence ID" value="NZ_FOLS01000011.1"/>
</dbReference>
<evidence type="ECO:0000313" key="2">
    <source>
        <dbReference type="Proteomes" id="UP000183385"/>
    </source>
</evidence>
<dbReference type="Proteomes" id="UP000183385">
    <property type="component" value="Unassembled WGS sequence"/>
</dbReference>
<accession>A0AAQ1KFQ0</accession>
<gene>
    <name evidence="1" type="ORF">SAMN05216577_11184</name>
</gene>
<comment type="caution">
    <text evidence="1">The sequence shown here is derived from an EMBL/GenBank/DDBJ whole genome shotgun (WGS) entry which is preliminary data.</text>
</comment>